<dbReference type="EMBL" id="BAAAZR010000052">
    <property type="protein sequence ID" value="GAA3841482.1"/>
    <property type="molecule type" value="Genomic_DNA"/>
</dbReference>
<dbReference type="InterPro" id="IPR009959">
    <property type="entry name" value="Cyclase_SnoaL-like"/>
</dbReference>
<keyword evidence="3" id="KW-1185">Reference proteome</keyword>
<proteinExistence type="predicted"/>
<dbReference type="PANTHER" id="PTHR38436">
    <property type="entry name" value="POLYKETIDE CYCLASE SNOAL-LIKE DOMAIN"/>
    <property type="match status" value="1"/>
</dbReference>
<dbReference type="SUPFAM" id="SSF54427">
    <property type="entry name" value="NTF2-like"/>
    <property type="match status" value="1"/>
</dbReference>
<protein>
    <recommendedName>
        <fullName evidence="1">SnoaL-like domain-containing protein</fullName>
    </recommendedName>
</protein>
<dbReference type="Pfam" id="PF12680">
    <property type="entry name" value="SnoaL_2"/>
    <property type="match status" value="1"/>
</dbReference>
<reference evidence="3" key="1">
    <citation type="journal article" date="2019" name="Int. J. Syst. Evol. Microbiol.">
        <title>The Global Catalogue of Microorganisms (GCM) 10K type strain sequencing project: providing services to taxonomists for standard genome sequencing and annotation.</title>
        <authorList>
            <consortium name="The Broad Institute Genomics Platform"/>
            <consortium name="The Broad Institute Genome Sequencing Center for Infectious Disease"/>
            <person name="Wu L."/>
            <person name="Ma J."/>
        </authorList>
    </citation>
    <scope>NUCLEOTIDE SEQUENCE [LARGE SCALE GENOMIC DNA]</scope>
    <source>
        <strain evidence="3">JCM 16908</strain>
    </source>
</reference>
<dbReference type="RefSeq" id="WP_344951978.1">
    <property type="nucleotide sequence ID" value="NZ_BAAAZR010000052.1"/>
</dbReference>
<feature type="domain" description="SnoaL-like" evidence="1">
    <location>
        <begin position="15"/>
        <end position="127"/>
    </location>
</feature>
<accession>A0ABP7JCW1</accession>
<dbReference type="InterPro" id="IPR032710">
    <property type="entry name" value="NTF2-like_dom_sf"/>
</dbReference>
<evidence type="ECO:0000259" key="1">
    <source>
        <dbReference type="Pfam" id="PF12680"/>
    </source>
</evidence>
<evidence type="ECO:0000313" key="3">
    <source>
        <dbReference type="Proteomes" id="UP001500888"/>
    </source>
</evidence>
<dbReference type="Gene3D" id="3.10.450.50">
    <property type="match status" value="1"/>
</dbReference>
<gene>
    <name evidence="2" type="ORF">GCM10022226_74940</name>
</gene>
<name>A0ABP7JCW1_9ACTN</name>
<organism evidence="2 3">
    <name type="scientific">Sphaerisporangium flaviroseum</name>
    <dbReference type="NCBI Taxonomy" id="509199"/>
    <lineage>
        <taxon>Bacteria</taxon>
        <taxon>Bacillati</taxon>
        <taxon>Actinomycetota</taxon>
        <taxon>Actinomycetes</taxon>
        <taxon>Streptosporangiales</taxon>
        <taxon>Streptosporangiaceae</taxon>
        <taxon>Sphaerisporangium</taxon>
    </lineage>
</organism>
<dbReference type="PANTHER" id="PTHR38436:SF1">
    <property type="entry name" value="ESTER CYCLASE"/>
    <property type="match status" value="1"/>
</dbReference>
<dbReference type="InterPro" id="IPR037401">
    <property type="entry name" value="SnoaL-like"/>
</dbReference>
<dbReference type="Proteomes" id="UP001500888">
    <property type="component" value="Unassembled WGS sequence"/>
</dbReference>
<sequence length="146" mass="16486">MPDNPTANDPADVIDRWFELFNGHDSARWSECYAEDIVFEDVALQKTFKGREEMAEFMRVWVDACPDTLVERGDIIIAGDRAAVAWNGKGTLLGHFSHLPETAVRGSRIDNRGLSIMEFAENGLIRRQTDYYDVLNVLRQIGVIPG</sequence>
<evidence type="ECO:0000313" key="2">
    <source>
        <dbReference type="EMBL" id="GAA3841482.1"/>
    </source>
</evidence>
<comment type="caution">
    <text evidence="2">The sequence shown here is derived from an EMBL/GenBank/DDBJ whole genome shotgun (WGS) entry which is preliminary data.</text>
</comment>